<proteinExistence type="predicted"/>
<reference evidence="2 3" key="1">
    <citation type="journal article" date="2024" name="IMA Fungus">
        <title>IMA Genome - F19 : A genome assembly and annotation guide to empower mycologists, including annotated draft genome sequences of Ceratocystis pirilliformis, Diaporthe australafricana, Fusarium ophioides, Paecilomyces lecythidis, and Sporothrix stenoceras.</title>
        <authorList>
            <person name="Aylward J."/>
            <person name="Wilson A.M."/>
            <person name="Visagie C.M."/>
            <person name="Spraker J."/>
            <person name="Barnes I."/>
            <person name="Buitendag C."/>
            <person name="Ceriani C."/>
            <person name="Del Mar Angel L."/>
            <person name="du Plessis D."/>
            <person name="Fuchs T."/>
            <person name="Gasser K."/>
            <person name="Kramer D."/>
            <person name="Li W."/>
            <person name="Munsamy K."/>
            <person name="Piso A."/>
            <person name="Price J.L."/>
            <person name="Sonnekus B."/>
            <person name="Thomas C."/>
            <person name="van der Nest A."/>
            <person name="van Dijk A."/>
            <person name="van Heerden A."/>
            <person name="van Vuuren N."/>
            <person name="Yilmaz N."/>
            <person name="Duong T.A."/>
            <person name="van der Merwe N.A."/>
            <person name="Wingfield M.J."/>
            <person name="Wingfield B.D."/>
        </authorList>
    </citation>
    <scope>NUCLEOTIDE SEQUENCE [LARGE SCALE GENOMIC DNA]</scope>
    <source>
        <strain evidence="2 3">CMW 18300</strain>
    </source>
</reference>
<keyword evidence="3" id="KW-1185">Reference proteome</keyword>
<feature type="region of interest" description="Disordered" evidence="1">
    <location>
        <begin position="87"/>
        <end position="106"/>
    </location>
</feature>
<protein>
    <recommendedName>
        <fullName evidence="4">Nuf2 DHR10-like domain-containing protein</fullName>
    </recommendedName>
</protein>
<gene>
    <name evidence="2" type="ORF">Daus18300_013714</name>
</gene>
<dbReference type="Proteomes" id="UP001583177">
    <property type="component" value="Unassembled WGS sequence"/>
</dbReference>
<organism evidence="2 3">
    <name type="scientific">Diaporthe australafricana</name>
    <dbReference type="NCBI Taxonomy" id="127596"/>
    <lineage>
        <taxon>Eukaryota</taxon>
        <taxon>Fungi</taxon>
        <taxon>Dikarya</taxon>
        <taxon>Ascomycota</taxon>
        <taxon>Pezizomycotina</taxon>
        <taxon>Sordariomycetes</taxon>
        <taxon>Sordariomycetidae</taxon>
        <taxon>Diaporthales</taxon>
        <taxon>Diaporthaceae</taxon>
        <taxon>Diaporthe</taxon>
    </lineage>
</organism>
<accession>A0ABR3VXZ9</accession>
<evidence type="ECO:0000256" key="1">
    <source>
        <dbReference type="SAM" id="MobiDB-lite"/>
    </source>
</evidence>
<comment type="caution">
    <text evidence="2">The sequence shown here is derived from an EMBL/GenBank/DDBJ whole genome shotgun (WGS) entry which is preliminary data.</text>
</comment>
<name>A0ABR3VXZ9_9PEZI</name>
<evidence type="ECO:0000313" key="3">
    <source>
        <dbReference type="Proteomes" id="UP001583177"/>
    </source>
</evidence>
<dbReference type="EMBL" id="JAWRVE010000226">
    <property type="protein sequence ID" value="KAL1848115.1"/>
    <property type="molecule type" value="Genomic_DNA"/>
</dbReference>
<sequence length="199" mass="22763">MDLFAESLNDVNEHITNAFEAFWTQAGLEERGKRAQNPQYLSINPEGVLLREAQDIVEELRMMIRIYAQQLSAVGDFHKSLERWNKQRRKHNRKIENDTASDEEAESRDLEIIEEMMLQVTARKAEIEELAGAAERSCQSLQGLLSLKQQQASIVEAKAALERATHGLEQQEISIRLSKQSYEQGQSIMAFTIVTIIFN</sequence>
<evidence type="ECO:0008006" key="4">
    <source>
        <dbReference type="Google" id="ProtNLM"/>
    </source>
</evidence>
<evidence type="ECO:0000313" key="2">
    <source>
        <dbReference type="EMBL" id="KAL1848115.1"/>
    </source>
</evidence>